<evidence type="ECO:0000313" key="3">
    <source>
        <dbReference type="Proteomes" id="UP001458880"/>
    </source>
</evidence>
<protein>
    <submittedName>
        <fullName evidence="2">Uncharacterized protein</fullName>
    </submittedName>
</protein>
<feature type="region of interest" description="Disordered" evidence="1">
    <location>
        <begin position="1"/>
        <end position="23"/>
    </location>
</feature>
<name>A0AAW1IRW6_POPJA</name>
<evidence type="ECO:0000313" key="2">
    <source>
        <dbReference type="EMBL" id="KAK9692660.1"/>
    </source>
</evidence>
<proteinExistence type="predicted"/>
<comment type="caution">
    <text evidence="2">The sequence shown here is derived from an EMBL/GenBank/DDBJ whole genome shotgun (WGS) entry which is preliminary data.</text>
</comment>
<feature type="compositionally biased region" description="Low complexity" evidence="1">
    <location>
        <begin position="278"/>
        <end position="288"/>
    </location>
</feature>
<reference evidence="2 3" key="1">
    <citation type="journal article" date="2024" name="BMC Genomics">
        <title>De novo assembly and annotation of Popillia japonica's genome with initial clues to its potential as an invasive pest.</title>
        <authorList>
            <person name="Cucini C."/>
            <person name="Boschi S."/>
            <person name="Funari R."/>
            <person name="Cardaioli E."/>
            <person name="Iannotti N."/>
            <person name="Marturano G."/>
            <person name="Paoli F."/>
            <person name="Bruttini M."/>
            <person name="Carapelli A."/>
            <person name="Frati F."/>
            <person name="Nardi F."/>
        </authorList>
    </citation>
    <scope>NUCLEOTIDE SEQUENCE [LARGE SCALE GENOMIC DNA]</scope>
    <source>
        <strain evidence="2">DMR45628</strain>
    </source>
</reference>
<accession>A0AAW1IRW6</accession>
<evidence type="ECO:0000256" key="1">
    <source>
        <dbReference type="SAM" id="MobiDB-lite"/>
    </source>
</evidence>
<dbReference type="EMBL" id="JASPKY010000573">
    <property type="protein sequence ID" value="KAK9692660.1"/>
    <property type="molecule type" value="Genomic_DNA"/>
</dbReference>
<organism evidence="2 3">
    <name type="scientific">Popillia japonica</name>
    <name type="common">Japanese beetle</name>
    <dbReference type="NCBI Taxonomy" id="7064"/>
    <lineage>
        <taxon>Eukaryota</taxon>
        <taxon>Metazoa</taxon>
        <taxon>Ecdysozoa</taxon>
        <taxon>Arthropoda</taxon>
        <taxon>Hexapoda</taxon>
        <taxon>Insecta</taxon>
        <taxon>Pterygota</taxon>
        <taxon>Neoptera</taxon>
        <taxon>Endopterygota</taxon>
        <taxon>Coleoptera</taxon>
        <taxon>Polyphaga</taxon>
        <taxon>Scarabaeiformia</taxon>
        <taxon>Scarabaeidae</taxon>
        <taxon>Rutelinae</taxon>
        <taxon>Popillia</taxon>
    </lineage>
</organism>
<dbReference type="Proteomes" id="UP001458880">
    <property type="component" value="Unassembled WGS sequence"/>
</dbReference>
<feature type="compositionally biased region" description="Low complexity" evidence="1">
    <location>
        <begin position="247"/>
        <end position="270"/>
    </location>
</feature>
<dbReference type="AlphaFoldDB" id="A0AAW1IRW6"/>
<sequence length="288" mass="33056">MNKFESVKTPGVLSGTRRHSSEKCRQHDIGHLSVDPFLHKLAGNWGNTVRAKRKRGREGRFFCFVENSKHRLLLLRDGYDVHDKRDVLRDTDLKRISGRGWFVVEWVVRGKQRERLFLISEFLRILELCLFHKKVRIMVRLKHPVGRMYVFKEVYIQFPRLPHLELCWVATLKTIIAINAEIPLHDHYLYKNDCIIEDCGSDWVKLISKNDIYKLRFGTQVAKANFLSYARNTMSEPEIVLPAPQNSPTSLLVSTLSSSETPSPASSSKTPSPPSKTPSPTISSVSSE</sequence>
<gene>
    <name evidence="2" type="ORF">QE152_g35013</name>
</gene>
<feature type="region of interest" description="Disordered" evidence="1">
    <location>
        <begin position="240"/>
        <end position="288"/>
    </location>
</feature>
<keyword evidence="3" id="KW-1185">Reference proteome</keyword>